<evidence type="ECO:0000313" key="2">
    <source>
        <dbReference type="Proteomes" id="UP000005257"/>
    </source>
</evidence>
<protein>
    <submittedName>
        <fullName evidence="1">Uncharacterized protein</fullName>
    </submittedName>
</protein>
<dbReference type="EMBL" id="CP003763">
    <property type="protein sequence ID" value="AFQ29335.1"/>
    <property type="molecule type" value="Genomic_DNA"/>
</dbReference>
<evidence type="ECO:0000313" key="1">
    <source>
        <dbReference type="EMBL" id="AFQ29335.1"/>
    </source>
</evidence>
<organism evidence="1 2">
    <name type="scientific">Bacillus thuringiensis HD-789</name>
    <dbReference type="NCBI Taxonomy" id="1217737"/>
    <lineage>
        <taxon>Bacteria</taxon>
        <taxon>Bacillati</taxon>
        <taxon>Bacillota</taxon>
        <taxon>Bacilli</taxon>
        <taxon>Bacillales</taxon>
        <taxon>Bacillaceae</taxon>
        <taxon>Bacillus</taxon>
        <taxon>Bacillus cereus group</taxon>
    </lineage>
</organism>
<reference evidence="1 2" key="1">
    <citation type="journal article" date="2013" name="Genome Announc.">
        <title>Complete Genome Sequence of Bacillus thuringiensis Serovar Israelensis Strain HD-789.</title>
        <authorList>
            <person name="Doggett N.A."/>
            <person name="Stubben C.J."/>
            <person name="Chertkov O."/>
            <person name="Bruce D.C."/>
            <person name="Detter J.C."/>
            <person name="Johnson S.L."/>
            <person name="Han C.S."/>
        </authorList>
    </citation>
    <scope>NUCLEOTIDE SEQUENCE [LARGE SCALE GENOMIC DNA]</scope>
    <source>
        <strain evidence="1 2">HD-789</strain>
    </source>
</reference>
<dbReference type="AlphaFoldDB" id="A0A9W3P6B2"/>
<dbReference type="KEGG" id="btn:BTF1_25865"/>
<dbReference type="RefSeq" id="WP_000711792.1">
    <property type="nucleotide sequence ID" value="NC_018508.1"/>
</dbReference>
<sequence length="107" mass="13366">MKKEKPYFDPYVFQKALEDVWLPPYSNQVLKPWNVSAKQKFLFRGFEKKVKRHLEEEQKLIRNIVNEEMSYYLSCVEDYIRPDEEDRKRWFEKLRRDLELPPNYKFE</sequence>
<accession>A0A9W3P6B2</accession>
<dbReference type="Proteomes" id="UP000005257">
    <property type="component" value="Chromosome"/>
</dbReference>
<gene>
    <name evidence="1" type="ORF">BTF1_25865</name>
</gene>
<name>A0A9W3P6B2_BACTU</name>
<proteinExistence type="predicted"/>